<sequence length="137" mass="15035">MYRCLLLCDAGVTPSDLLLKFIRRTGCLDLVWAGAYPDLAAAGLPAAGWDLVFASLPAPEQPVPEAWQELLRRQPALVLTSPYPARLYAGHDWQPLAFLAEPFSFDQFQRALQRYFDSGLAPEHPAGAAVARQQPGT</sequence>
<dbReference type="OrthoDB" id="958843at2"/>
<evidence type="ECO:0008006" key="3">
    <source>
        <dbReference type="Google" id="ProtNLM"/>
    </source>
</evidence>
<proteinExistence type="predicted"/>
<protein>
    <recommendedName>
        <fullName evidence="3">Response regulatory domain-containing protein</fullName>
    </recommendedName>
</protein>
<comment type="caution">
    <text evidence="1">The sequence shown here is derived from an EMBL/GenBank/DDBJ whole genome shotgun (WGS) entry which is preliminary data.</text>
</comment>
<keyword evidence="2" id="KW-1185">Reference proteome</keyword>
<accession>A0A328BQ39</accession>
<name>A0A328BQ39_9BACT</name>
<dbReference type="Proteomes" id="UP000248553">
    <property type="component" value="Unassembled WGS sequence"/>
</dbReference>
<evidence type="ECO:0000313" key="1">
    <source>
        <dbReference type="EMBL" id="RAK68054.1"/>
    </source>
</evidence>
<reference evidence="2" key="1">
    <citation type="submission" date="2018-05" db="EMBL/GenBank/DDBJ databases">
        <authorList>
            <person name="Nie L."/>
        </authorList>
    </citation>
    <scope>NUCLEOTIDE SEQUENCE [LARGE SCALE GENOMIC DNA]</scope>
    <source>
        <strain evidence="2">NL</strain>
    </source>
</reference>
<evidence type="ECO:0000313" key="2">
    <source>
        <dbReference type="Proteomes" id="UP000248553"/>
    </source>
</evidence>
<organism evidence="1 2">
    <name type="scientific">Hymenobacter edaphi</name>
    <dbReference type="NCBI Taxonomy" id="2211146"/>
    <lineage>
        <taxon>Bacteria</taxon>
        <taxon>Pseudomonadati</taxon>
        <taxon>Bacteroidota</taxon>
        <taxon>Cytophagia</taxon>
        <taxon>Cytophagales</taxon>
        <taxon>Hymenobacteraceae</taxon>
        <taxon>Hymenobacter</taxon>
    </lineage>
</organism>
<dbReference type="AlphaFoldDB" id="A0A328BQ39"/>
<dbReference type="EMBL" id="QHKM01000002">
    <property type="protein sequence ID" value="RAK68054.1"/>
    <property type="molecule type" value="Genomic_DNA"/>
</dbReference>
<dbReference type="RefSeq" id="WP_111477667.1">
    <property type="nucleotide sequence ID" value="NZ_QHKM01000002.1"/>
</dbReference>
<gene>
    <name evidence="1" type="ORF">DLM85_08410</name>
</gene>